<protein>
    <submittedName>
        <fullName evidence="2">Epithelial stromal interaction 1</fullName>
    </submittedName>
</protein>
<feature type="region of interest" description="Disordered" evidence="1">
    <location>
        <begin position="1"/>
        <end position="75"/>
    </location>
</feature>
<feature type="region of interest" description="Disordered" evidence="1">
    <location>
        <begin position="145"/>
        <end position="167"/>
    </location>
</feature>
<organism evidence="2 3">
    <name type="scientific">Neovison vison</name>
    <name type="common">American mink</name>
    <name type="synonym">Mustela vison</name>
    <dbReference type="NCBI Taxonomy" id="452646"/>
    <lineage>
        <taxon>Eukaryota</taxon>
        <taxon>Metazoa</taxon>
        <taxon>Chordata</taxon>
        <taxon>Craniata</taxon>
        <taxon>Vertebrata</taxon>
        <taxon>Euteleostomi</taxon>
        <taxon>Mammalia</taxon>
        <taxon>Eutheria</taxon>
        <taxon>Laurasiatheria</taxon>
        <taxon>Carnivora</taxon>
        <taxon>Caniformia</taxon>
        <taxon>Musteloidea</taxon>
        <taxon>Mustelidae</taxon>
        <taxon>Mustelinae</taxon>
        <taxon>Neogale</taxon>
    </lineage>
</organism>
<reference evidence="2" key="2">
    <citation type="submission" date="2025-09" db="UniProtKB">
        <authorList>
            <consortium name="Ensembl"/>
        </authorList>
    </citation>
    <scope>IDENTIFICATION</scope>
</reference>
<dbReference type="PANTHER" id="PTHR22529">
    <property type="entry name" value="EPITHELIAL-STROMAL INTERACTION PROTEIN 1"/>
    <property type="match status" value="1"/>
</dbReference>
<dbReference type="Ensembl" id="ENSNVIT00000001584.1">
    <property type="protein sequence ID" value="ENSNVIP00000001373.1"/>
    <property type="gene ID" value="ENSNVIG00000001071.1"/>
</dbReference>
<feature type="region of interest" description="Disordered" evidence="1">
    <location>
        <begin position="207"/>
        <end position="304"/>
    </location>
</feature>
<name>A0A8C7EIQ8_NEOVI</name>
<accession>A0A8C7EIQ8</accession>
<gene>
    <name evidence="2" type="primary">EPSTI1</name>
</gene>
<dbReference type="InterPro" id="IPR026185">
    <property type="entry name" value="EPSTI1"/>
</dbReference>
<evidence type="ECO:0000256" key="1">
    <source>
        <dbReference type="SAM" id="MobiDB-lite"/>
    </source>
</evidence>
<dbReference type="GeneTree" id="ENSGT00390000013820"/>
<dbReference type="AlphaFoldDB" id="A0A8C7EIQ8"/>
<proteinExistence type="predicted"/>
<evidence type="ECO:0000313" key="2">
    <source>
        <dbReference type="Ensembl" id="ENSNVIP00000001373.1"/>
    </source>
</evidence>
<evidence type="ECO:0000313" key="3">
    <source>
        <dbReference type="Proteomes" id="UP000694425"/>
    </source>
</evidence>
<feature type="region of interest" description="Disordered" evidence="1">
    <location>
        <begin position="92"/>
        <end position="114"/>
    </location>
</feature>
<dbReference type="PANTHER" id="PTHR22529:SF1">
    <property type="entry name" value="EPITHELIAL-STROMAL INTERACTION PROTEIN 1"/>
    <property type="match status" value="1"/>
</dbReference>
<sequence length="304" mass="35409">MFTRTRVVGSGLGASPAPGLTRDFPGLTPEPGRLQGPRPGLEVAPQSPARESRGLQSQRVPGAYTMIVPNENRRNQIKRIAEQELESLEKWKEQHRAKPVNLAPRRLGGSQSEAEVRQKQQLQLMQSKYQQKLKREESVRIKKEAEEAEMQKMKAIQREKSNKLEEKKRLQENLRREAFREHRQYKTAEFLSRLAAELPDRSTHQIALHDPQSSTWARSRAYKDSLKEEENKKLQKMKEEQHQKSELLEFKRQQQEEERTKTHQAEHRRVNNVFLDRLQGKSQPGGFEHFGGHWNTNSGNSWDV</sequence>
<feature type="compositionally biased region" description="Basic and acidic residues" evidence="1">
    <location>
        <begin position="221"/>
        <end position="269"/>
    </location>
</feature>
<reference evidence="2" key="1">
    <citation type="submission" date="2025-08" db="UniProtKB">
        <authorList>
            <consortium name="Ensembl"/>
        </authorList>
    </citation>
    <scope>IDENTIFICATION</scope>
</reference>
<keyword evidence="3" id="KW-1185">Reference proteome</keyword>
<dbReference type="Proteomes" id="UP000694425">
    <property type="component" value="Unplaced"/>
</dbReference>
<feature type="compositionally biased region" description="Polar residues" evidence="1">
    <location>
        <begin position="294"/>
        <end position="304"/>
    </location>
</feature>